<sequence>DGRKVLIHNSKTRTTVGPRGLVSSIIGAGLIDAAFQLYGDWAAGLCLSPNQFFWRANVALLFGLGVGVVGATAVVISVAAGAPALVAGFIGFGVSAGIGYGLDYIGVKKKLINDVTDAAGKW</sequence>
<feature type="transmembrane region" description="Helical" evidence="1">
    <location>
        <begin position="84"/>
        <end position="102"/>
    </location>
</feature>
<gene>
    <name evidence="2" type="ORF">MNBD_CHLOROFLEXI01-3264</name>
</gene>
<feature type="non-terminal residue" evidence="2">
    <location>
        <position position="1"/>
    </location>
</feature>
<keyword evidence="1" id="KW-1133">Transmembrane helix</keyword>
<feature type="transmembrane region" description="Helical" evidence="1">
    <location>
        <begin position="58"/>
        <end position="78"/>
    </location>
</feature>
<proteinExistence type="predicted"/>
<evidence type="ECO:0000256" key="1">
    <source>
        <dbReference type="SAM" id="Phobius"/>
    </source>
</evidence>
<name>A0A3B0WER1_9ZZZZ</name>
<dbReference type="EMBL" id="UOEU01001002">
    <property type="protein sequence ID" value="VAW43026.1"/>
    <property type="molecule type" value="Genomic_DNA"/>
</dbReference>
<keyword evidence="1" id="KW-0472">Membrane</keyword>
<protein>
    <submittedName>
        <fullName evidence="2">Uncharacterized protein</fullName>
    </submittedName>
</protein>
<dbReference type="AlphaFoldDB" id="A0A3B0WER1"/>
<organism evidence="2">
    <name type="scientific">hydrothermal vent metagenome</name>
    <dbReference type="NCBI Taxonomy" id="652676"/>
    <lineage>
        <taxon>unclassified sequences</taxon>
        <taxon>metagenomes</taxon>
        <taxon>ecological metagenomes</taxon>
    </lineage>
</organism>
<evidence type="ECO:0000313" key="2">
    <source>
        <dbReference type="EMBL" id="VAW43026.1"/>
    </source>
</evidence>
<reference evidence="2" key="1">
    <citation type="submission" date="2018-06" db="EMBL/GenBank/DDBJ databases">
        <authorList>
            <person name="Zhirakovskaya E."/>
        </authorList>
    </citation>
    <scope>NUCLEOTIDE SEQUENCE</scope>
</reference>
<keyword evidence="1" id="KW-0812">Transmembrane</keyword>
<feature type="transmembrane region" description="Helical" evidence="1">
    <location>
        <begin position="20"/>
        <end position="38"/>
    </location>
</feature>
<accession>A0A3B0WER1</accession>